<keyword evidence="4" id="KW-0520">NAD</keyword>
<protein>
    <recommendedName>
        <fullName evidence="5">TIR domain-containing protein</fullName>
    </recommendedName>
</protein>
<evidence type="ECO:0000256" key="2">
    <source>
        <dbReference type="ARBA" id="ARBA00022741"/>
    </source>
</evidence>
<dbReference type="Pfam" id="PF18052">
    <property type="entry name" value="Rx_N"/>
    <property type="match status" value="1"/>
</dbReference>
<dbReference type="PANTHER" id="PTHR32009">
    <property type="entry name" value="TMV RESISTANCE PROTEIN N-LIKE"/>
    <property type="match status" value="1"/>
</dbReference>
<dbReference type="Gene3D" id="3.40.50.10140">
    <property type="entry name" value="Toll/interleukin-1 receptor homology (TIR) domain"/>
    <property type="match status" value="1"/>
</dbReference>
<proteinExistence type="predicted"/>
<evidence type="ECO:0000256" key="4">
    <source>
        <dbReference type="ARBA" id="ARBA00023027"/>
    </source>
</evidence>
<dbReference type="PANTHER" id="PTHR32009:SF121">
    <property type="entry name" value="SIMILAR TO PART OF DISEASE RESISTANCE PROTEIN-RELATED"/>
    <property type="match status" value="1"/>
</dbReference>
<dbReference type="SUPFAM" id="SSF52047">
    <property type="entry name" value="RNI-like"/>
    <property type="match status" value="1"/>
</dbReference>
<keyword evidence="1" id="KW-0677">Repeat</keyword>
<dbReference type="InterPro" id="IPR056789">
    <property type="entry name" value="LRR_R13L1-DRL21"/>
</dbReference>
<evidence type="ECO:0000256" key="3">
    <source>
        <dbReference type="ARBA" id="ARBA00022821"/>
    </source>
</evidence>
<comment type="caution">
    <text evidence="6">The sequence shown here is derived from an EMBL/GenBank/DDBJ whole genome shotgun (WGS) entry which is preliminary data.</text>
</comment>
<sequence length="696" mass="80634">MSVLSSSFHKRRFKYGIFLSFRGEDTRTSFTDHLYSALTRVGIETFRDDKSLERGEDFAPDLLRAIGESWGSIIVFSEQYAFSHWCLVELVEIMKQREERGHRVYPIFYHVEPSDFRHQKNAVGEAFKEHERKYDNEKTQSWRRALQQVTGISGWPLKLDQHESAFVEGIVKEILEKLDVEILDEQEVIKLKSTYKRIQAVLRDAENKQYMKDGETVKVWFDELKHMAYDVEDVLDEWNTGILKSQIERDQAQTPSTSSSLSTKVHNTQNLFGGIALRIKELNKRLEATRVKDYFPLAVDINSITYPKLDQRPKTTSLVDESVVCGRDNDKRDLIDRLLLSDNNGHRQLESCNENVRHLNLIDHIPIIDGIKGVDKLRSFLLRVSSSSDSFSLANLGKLIHLRGELTIRGLRYLAEASEAQLSTMAGLRSLTLWFNATLFHKEVKEHKRKEEDALILQALHPPPHLHSLCIRFCQSPAYPNWMTSLTLLRSMELYGCFNWESLPPLGKLPLLESLTVKFLNNVKKVGEEFLGIETSSTSSVNHIDFVFFPNLKVLEFLSLHGWEEWEYEYEKQLILRSTGDDSSSNTFPVIMPKLQRLSVMHCPKLKALPHHLLRSRALQELTIIGSHILYERYDKEKGHDWPSISHFSQIEIWHWHPRAKAFSSISTPEDINTTAAQTLMKKHLTLKPYNHRNIN</sequence>
<dbReference type="InterPro" id="IPR041118">
    <property type="entry name" value="Rx_N"/>
</dbReference>
<organism evidence="6 7">
    <name type="scientific">Corchorus olitorius</name>
    <dbReference type="NCBI Taxonomy" id="93759"/>
    <lineage>
        <taxon>Eukaryota</taxon>
        <taxon>Viridiplantae</taxon>
        <taxon>Streptophyta</taxon>
        <taxon>Embryophyta</taxon>
        <taxon>Tracheophyta</taxon>
        <taxon>Spermatophyta</taxon>
        <taxon>Magnoliopsida</taxon>
        <taxon>eudicotyledons</taxon>
        <taxon>Gunneridae</taxon>
        <taxon>Pentapetalae</taxon>
        <taxon>rosids</taxon>
        <taxon>malvids</taxon>
        <taxon>Malvales</taxon>
        <taxon>Malvaceae</taxon>
        <taxon>Grewioideae</taxon>
        <taxon>Apeibeae</taxon>
        <taxon>Corchorus</taxon>
    </lineage>
</organism>
<evidence type="ECO:0000313" key="6">
    <source>
        <dbReference type="EMBL" id="OMO58002.1"/>
    </source>
</evidence>
<dbReference type="InterPro" id="IPR035897">
    <property type="entry name" value="Toll_tir_struct_dom_sf"/>
</dbReference>
<dbReference type="FunFam" id="3.40.50.10140:FF:000007">
    <property type="entry name" value="Disease resistance protein (TIR-NBS-LRR class)"/>
    <property type="match status" value="1"/>
</dbReference>
<evidence type="ECO:0000313" key="7">
    <source>
        <dbReference type="Proteomes" id="UP000187203"/>
    </source>
</evidence>
<dbReference type="GO" id="GO:0007165">
    <property type="term" value="P:signal transduction"/>
    <property type="evidence" value="ECO:0007669"/>
    <property type="project" value="InterPro"/>
</dbReference>
<dbReference type="InterPro" id="IPR032675">
    <property type="entry name" value="LRR_dom_sf"/>
</dbReference>
<evidence type="ECO:0000256" key="1">
    <source>
        <dbReference type="ARBA" id="ARBA00022737"/>
    </source>
</evidence>
<keyword evidence="2" id="KW-0547">Nucleotide-binding</keyword>
<gene>
    <name evidence="6" type="ORF">COLO4_34932</name>
</gene>
<dbReference type="Pfam" id="PF01582">
    <property type="entry name" value="TIR"/>
    <property type="match status" value="1"/>
</dbReference>
<dbReference type="InterPro" id="IPR000157">
    <property type="entry name" value="TIR_dom"/>
</dbReference>
<dbReference type="Gene3D" id="1.20.5.4130">
    <property type="match status" value="1"/>
</dbReference>
<reference evidence="7" key="1">
    <citation type="submission" date="2013-09" db="EMBL/GenBank/DDBJ databases">
        <title>Corchorus olitorius genome sequencing.</title>
        <authorList>
            <person name="Alam M."/>
            <person name="Haque M.S."/>
            <person name="Islam M.S."/>
            <person name="Emdad E.M."/>
            <person name="Islam M.M."/>
            <person name="Ahmed B."/>
            <person name="Halim A."/>
            <person name="Hossen Q.M.M."/>
            <person name="Hossain M.Z."/>
            <person name="Ahmed R."/>
            <person name="Khan M.M."/>
            <person name="Islam R."/>
            <person name="Rashid M.M."/>
            <person name="Khan S.A."/>
            <person name="Rahman M.S."/>
            <person name="Alam M."/>
            <person name="Yahiya A.S."/>
            <person name="Khan M.S."/>
            <person name="Azam M.S."/>
            <person name="Haque T."/>
            <person name="Lashkar M.Z.H."/>
            <person name="Akhand A.I."/>
            <person name="Morshed G."/>
            <person name="Roy S."/>
            <person name="Uddin K.S."/>
            <person name="Rabeya T."/>
            <person name="Hossain A.S."/>
            <person name="Chowdhury A."/>
            <person name="Snigdha A.R."/>
            <person name="Mortoza M.S."/>
            <person name="Matin S.A."/>
            <person name="Hoque S.M.E."/>
            <person name="Islam M.K."/>
            <person name="Roy D.K."/>
            <person name="Haider R."/>
            <person name="Moosa M.M."/>
            <person name="Elias S.M."/>
            <person name="Hasan A.M."/>
            <person name="Jahan S."/>
            <person name="Shafiuddin M."/>
            <person name="Mahmood N."/>
            <person name="Shommy N.S."/>
        </authorList>
    </citation>
    <scope>NUCLEOTIDE SEQUENCE [LARGE SCALE GENOMIC DNA]</scope>
    <source>
        <strain evidence="7">cv. O-4</strain>
    </source>
</reference>
<feature type="domain" description="TIR" evidence="5">
    <location>
        <begin position="13"/>
        <end position="178"/>
    </location>
</feature>
<keyword evidence="7" id="KW-1185">Reference proteome</keyword>
<name>A0A1R3GIU6_9ROSI</name>
<dbReference type="EMBL" id="AWUE01022464">
    <property type="protein sequence ID" value="OMO58002.1"/>
    <property type="molecule type" value="Genomic_DNA"/>
</dbReference>
<dbReference type="STRING" id="93759.A0A1R3GIU6"/>
<accession>A0A1R3GIU6</accession>
<dbReference type="AlphaFoldDB" id="A0A1R3GIU6"/>
<dbReference type="SUPFAM" id="SSF52200">
    <property type="entry name" value="Toll/Interleukin receptor TIR domain"/>
    <property type="match status" value="1"/>
</dbReference>
<keyword evidence="3" id="KW-0611">Plant defense</keyword>
<dbReference type="Gene3D" id="3.80.10.10">
    <property type="entry name" value="Ribonuclease Inhibitor"/>
    <property type="match status" value="1"/>
</dbReference>
<dbReference type="GO" id="GO:0006952">
    <property type="term" value="P:defense response"/>
    <property type="evidence" value="ECO:0007669"/>
    <property type="project" value="UniProtKB-KW"/>
</dbReference>
<evidence type="ECO:0000259" key="5">
    <source>
        <dbReference type="PROSITE" id="PS50104"/>
    </source>
</evidence>
<dbReference type="GO" id="GO:0000166">
    <property type="term" value="F:nucleotide binding"/>
    <property type="evidence" value="ECO:0007669"/>
    <property type="project" value="UniProtKB-KW"/>
</dbReference>
<dbReference type="Proteomes" id="UP000187203">
    <property type="component" value="Unassembled WGS sequence"/>
</dbReference>
<dbReference type="PROSITE" id="PS50104">
    <property type="entry name" value="TIR"/>
    <property type="match status" value="1"/>
</dbReference>
<dbReference type="OrthoDB" id="6160824at2759"/>
<dbReference type="Pfam" id="PF25019">
    <property type="entry name" value="LRR_R13L1-DRL21"/>
    <property type="match status" value="1"/>
</dbReference>
<dbReference type="SMART" id="SM00255">
    <property type="entry name" value="TIR"/>
    <property type="match status" value="1"/>
</dbReference>